<sequence>MGLKAVVYGTKDGWVPSVADESGRVVASSYPALPNEKGAQVVALAMLARLTGTDRLAPLDSMVLDLADMIEELREWLPYNSRLAIAAAGLGQAMRDIEQAIREIQEKEVTV</sequence>
<proteinExistence type="predicted"/>
<dbReference type="EMBL" id="MT143583">
    <property type="protein sequence ID" value="QJA98473.1"/>
    <property type="molecule type" value="Genomic_DNA"/>
</dbReference>
<name>A0A6M3LUM8_9ZZZZ</name>
<reference evidence="1" key="1">
    <citation type="submission" date="2020-03" db="EMBL/GenBank/DDBJ databases">
        <title>The deep terrestrial virosphere.</title>
        <authorList>
            <person name="Holmfeldt K."/>
            <person name="Nilsson E."/>
            <person name="Simone D."/>
            <person name="Lopez-Fernandez M."/>
            <person name="Wu X."/>
            <person name="de Brujin I."/>
            <person name="Lundin D."/>
            <person name="Andersson A."/>
            <person name="Bertilsson S."/>
            <person name="Dopson M."/>
        </authorList>
    </citation>
    <scope>NUCLEOTIDE SEQUENCE</scope>
    <source>
        <strain evidence="1">MM171A01761</strain>
    </source>
</reference>
<gene>
    <name evidence="1" type="ORF">MM171A01761_0014</name>
</gene>
<dbReference type="AlphaFoldDB" id="A0A6M3LUM8"/>
<protein>
    <submittedName>
        <fullName evidence="1">Uncharacterized protein</fullName>
    </submittedName>
</protein>
<organism evidence="1">
    <name type="scientific">viral metagenome</name>
    <dbReference type="NCBI Taxonomy" id="1070528"/>
    <lineage>
        <taxon>unclassified sequences</taxon>
        <taxon>metagenomes</taxon>
        <taxon>organismal metagenomes</taxon>
    </lineage>
</organism>
<accession>A0A6M3LUM8</accession>
<evidence type="ECO:0000313" key="1">
    <source>
        <dbReference type="EMBL" id="QJA98473.1"/>
    </source>
</evidence>